<gene>
    <name evidence="2" type="ORF">ETSY2_42930</name>
</gene>
<dbReference type="Gene3D" id="3.10.10.10">
    <property type="entry name" value="HIV Type 1 Reverse Transcriptase, subunit A, domain 1"/>
    <property type="match status" value="1"/>
</dbReference>
<dbReference type="InterPro" id="IPR043502">
    <property type="entry name" value="DNA/RNA_pol_sf"/>
</dbReference>
<sequence>MSLISEQVQKRLFPSAVLDKSDIKLRTYLAQPIPVLGQMSVAVRYNGYQGQHVLYVVKGSGPALLGREWLSKIKLDWSSIKSVFRSTTVDELCGKYSEVFQSGPGAMTQIKAHLNLRQDARPVFRRPYTIPFAIKDKVAQELDRLEEQGVLRRVDYSEWASPVVPVPKRDGSIRLCGDYKVTLNPHLLVDQYPLPKPADLFTCLTGGQSFTKLDLTAAYQQMELDDESAKLVTINTHQGLYEFRRLPFGVSSAPAVFQRAMDSILQGVPFVICYLDDILVSGRTTEEHQANLEEVLRRLKQHGIHLKKEKCSFFQSSVEYLGHCIDSQGIHTSEKKVQAIVEQRTPRNVSELRSFLGMLNFYTKFLPNISSLLILCILYSVRVSVGCGLRSVT</sequence>
<organism evidence="2 3">
    <name type="scientific">Candidatus Entotheonella gemina</name>
    <dbReference type="NCBI Taxonomy" id="1429439"/>
    <lineage>
        <taxon>Bacteria</taxon>
        <taxon>Pseudomonadati</taxon>
        <taxon>Nitrospinota/Tectimicrobiota group</taxon>
        <taxon>Candidatus Tectimicrobiota</taxon>
        <taxon>Candidatus Entotheonellia</taxon>
        <taxon>Candidatus Entotheonellales</taxon>
        <taxon>Candidatus Entotheonellaceae</taxon>
        <taxon>Candidatus Entotheonella</taxon>
    </lineage>
</organism>
<dbReference type="PANTHER" id="PTHR37984">
    <property type="entry name" value="PROTEIN CBG26694"/>
    <property type="match status" value="1"/>
</dbReference>
<dbReference type="Pfam" id="PF00078">
    <property type="entry name" value="RVT_1"/>
    <property type="match status" value="1"/>
</dbReference>
<dbReference type="SUPFAM" id="SSF56672">
    <property type="entry name" value="DNA/RNA polymerases"/>
    <property type="match status" value="1"/>
</dbReference>
<evidence type="ECO:0000259" key="1">
    <source>
        <dbReference type="PROSITE" id="PS50878"/>
    </source>
</evidence>
<dbReference type="Proteomes" id="UP000019140">
    <property type="component" value="Unassembled WGS sequence"/>
</dbReference>
<dbReference type="InterPro" id="IPR043128">
    <property type="entry name" value="Rev_trsase/Diguanyl_cyclase"/>
</dbReference>
<dbReference type="PROSITE" id="PS50878">
    <property type="entry name" value="RT_POL"/>
    <property type="match status" value="1"/>
</dbReference>
<keyword evidence="3" id="KW-1185">Reference proteome</keyword>
<evidence type="ECO:0000313" key="2">
    <source>
        <dbReference type="EMBL" id="ETW98372.1"/>
    </source>
</evidence>
<dbReference type="EMBL" id="AZHX01001954">
    <property type="protein sequence ID" value="ETW98372.1"/>
    <property type="molecule type" value="Genomic_DNA"/>
</dbReference>
<dbReference type="Gene3D" id="3.30.70.270">
    <property type="match status" value="2"/>
</dbReference>
<dbReference type="PANTHER" id="PTHR37984:SF5">
    <property type="entry name" value="PROTEIN NYNRIN-LIKE"/>
    <property type="match status" value="1"/>
</dbReference>
<dbReference type="InterPro" id="IPR050951">
    <property type="entry name" value="Retrovirus_Pol_polyprotein"/>
</dbReference>
<feature type="domain" description="Reverse transcriptase" evidence="1">
    <location>
        <begin position="147"/>
        <end position="325"/>
    </location>
</feature>
<dbReference type="CDD" id="cd01647">
    <property type="entry name" value="RT_LTR"/>
    <property type="match status" value="1"/>
</dbReference>
<evidence type="ECO:0000313" key="3">
    <source>
        <dbReference type="Proteomes" id="UP000019140"/>
    </source>
</evidence>
<dbReference type="HOGENOM" id="CLU_000384_42_3_7"/>
<dbReference type="InterPro" id="IPR000477">
    <property type="entry name" value="RT_dom"/>
</dbReference>
<protein>
    <recommendedName>
        <fullName evidence="1">Reverse transcriptase domain-containing protein</fullName>
    </recommendedName>
</protein>
<reference evidence="2 3" key="1">
    <citation type="journal article" date="2014" name="Nature">
        <title>An environmental bacterial taxon with a large and distinct metabolic repertoire.</title>
        <authorList>
            <person name="Wilson M.C."/>
            <person name="Mori T."/>
            <person name="Ruckert C."/>
            <person name="Uria A.R."/>
            <person name="Helf M.J."/>
            <person name="Takada K."/>
            <person name="Gernert C."/>
            <person name="Steffens U.A."/>
            <person name="Heycke N."/>
            <person name="Schmitt S."/>
            <person name="Rinke C."/>
            <person name="Helfrich E.J."/>
            <person name="Brachmann A.O."/>
            <person name="Gurgui C."/>
            <person name="Wakimoto T."/>
            <person name="Kracht M."/>
            <person name="Crusemann M."/>
            <person name="Hentschel U."/>
            <person name="Abe I."/>
            <person name="Matsunaga S."/>
            <person name="Kalinowski J."/>
            <person name="Takeyama H."/>
            <person name="Piel J."/>
        </authorList>
    </citation>
    <scope>NUCLEOTIDE SEQUENCE [LARGE SCALE GENOMIC DNA]</scope>
    <source>
        <strain evidence="3">TSY2</strain>
    </source>
</reference>
<dbReference type="AlphaFoldDB" id="W4LK76"/>
<comment type="caution">
    <text evidence="2">The sequence shown here is derived from an EMBL/GenBank/DDBJ whole genome shotgun (WGS) entry which is preliminary data.</text>
</comment>
<name>W4LK76_9BACT</name>
<proteinExistence type="predicted"/>
<accession>W4LK76</accession>